<evidence type="ECO:0000256" key="1">
    <source>
        <dbReference type="ARBA" id="ARBA00001947"/>
    </source>
</evidence>
<dbReference type="InterPro" id="IPR006680">
    <property type="entry name" value="Amidohydro-rel"/>
</dbReference>
<dbReference type="InterPro" id="IPR002195">
    <property type="entry name" value="Dihydroorotase_CS"/>
</dbReference>
<sequence>MKSILIRNARVVNEGLEFDADIRILNGRIQQISSSLQGRHADINLDANGHFVLPGMIDDQVHFRDPGSPNKASIATESRAAVAGGITSFMDMPNTNPPTLTLAALADKKSRAAICSIANYGFHFGVSNENLGTVAQLDPREVSGVKVFMGASTGNMLVDDPVILENLFANCPTILLTHCEYTPRIREREIAWSAQFGDEIPADQHPLIRDEEACYQSSSLAVSLAKRFGTQLHVLHISTARELALFESGPMRDKSITAEVCAHHLLFDDRDYATLGHLIKCNPAIKTQADKEALQRALLSNALDIIGTDHAPHTWEEKQQHYMKAPSGLPLVQHALPSLLELVSAGVLPLTTLVEKTSHAVADRFAIEQRGYLREGYWADLTIVKRHATPQAVAKDPILAHCGWTPFQQHAFHHTIETTVVSGQLAWHQGEIIQHCQGLPLRFNR</sequence>
<evidence type="ECO:0000256" key="5">
    <source>
        <dbReference type="ARBA" id="ARBA00022801"/>
    </source>
</evidence>
<gene>
    <name evidence="7" type="ORF">ACFQNF_17830</name>
</gene>
<keyword evidence="8" id="KW-1185">Reference proteome</keyword>
<dbReference type="CDD" id="cd01318">
    <property type="entry name" value="DHOase_IIb"/>
    <property type="match status" value="1"/>
</dbReference>
<dbReference type="SUPFAM" id="SSF51338">
    <property type="entry name" value="Composite domain of metallo-dependent hydrolases"/>
    <property type="match status" value="1"/>
</dbReference>
<dbReference type="EMBL" id="JBHTBQ010000044">
    <property type="protein sequence ID" value="MFC7421725.1"/>
    <property type="molecule type" value="Genomic_DNA"/>
</dbReference>
<proteinExistence type="inferred from homology"/>
<dbReference type="PROSITE" id="PS00483">
    <property type="entry name" value="DIHYDROOROTASE_2"/>
    <property type="match status" value="1"/>
</dbReference>
<dbReference type="GO" id="GO:0004151">
    <property type="term" value="F:dihydroorotase activity"/>
    <property type="evidence" value="ECO:0007669"/>
    <property type="project" value="UniProtKB-EC"/>
</dbReference>
<evidence type="ECO:0000259" key="6">
    <source>
        <dbReference type="Pfam" id="PF01979"/>
    </source>
</evidence>
<name>A0ABW2R689_9NEIS</name>
<dbReference type="PANTHER" id="PTHR43668:SF4">
    <property type="entry name" value="ALLANTOINASE"/>
    <property type="match status" value="1"/>
</dbReference>
<dbReference type="Proteomes" id="UP001596473">
    <property type="component" value="Unassembled WGS sequence"/>
</dbReference>
<evidence type="ECO:0000256" key="4">
    <source>
        <dbReference type="ARBA" id="ARBA00022723"/>
    </source>
</evidence>
<dbReference type="InterPro" id="IPR050138">
    <property type="entry name" value="DHOase/Allantoinase_Hydrolase"/>
</dbReference>
<dbReference type="Gene3D" id="3.20.20.140">
    <property type="entry name" value="Metal-dependent hydrolases"/>
    <property type="match status" value="1"/>
</dbReference>
<protein>
    <submittedName>
        <fullName evidence="7">Dihydroorotase</fullName>
        <ecNumber evidence="7">3.5.2.3</ecNumber>
    </submittedName>
</protein>
<comment type="similarity">
    <text evidence="3">Belongs to the metallo-dependent hydrolases superfamily. DHOase family. Class I DHOase subfamily.</text>
</comment>
<comment type="caution">
    <text evidence="7">The sequence shown here is derived from an EMBL/GenBank/DDBJ whole genome shotgun (WGS) entry which is preliminary data.</text>
</comment>
<organism evidence="7 8">
    <name type="scientific">Iodobacter arcticus</name>
    <dbReference type="NCBI Taxonomy" id="590593"/>
    <lineage>
        <taxon>Bacteria</taxon>
        <taxon>Pseudomonadati</taxon>
        <taxon>Pseudomonadota</taxon>
        <taxon>Betaproteobacteria</taxon>
        <taxon>Neisseriales</taxon>
        <taxon>Chitinibacteraceae</taxon>
        <taxon>Iodobacter</taxon>
    </lineage>
</organism>
<accession>A0ABW2R689</accession>
<reference evidence="8" key="1">
    <citation type="journal article" date="2019" name="Int. J. Syst. Evol. Microbiol.">
        <title>The Global Catalogue of Microorganisms (GCM) 10K type strain sequencing project: providing services to taxonomists for standard genome sequencing and annotation.</title>
        <authorList>
            <consortium name="The Broad Institute Genomics Platform"/>
            <consortium name="The Broad Institute Genome Sequencing Center for Infectious Disease"/>
            <person name="Wu L."/>
            <person name="Ma J."/>
        </authorList>
    </citation>
    <scope>NUCLEOTIDE SEQUENCE [LARGE SCALE GENOMIC DNA]</scope>
    <source>
        <strain evidence="8">CCUG 62945</strain>
    </source>
</reference>
<dbReference type="InterPro" id="IPR032466">
    <property type="entry name" value="Metal_Hydrolase"/>
</dbReference>
<dbReference type="RefSeq" id="WP_380189257.1">
    <property type="nucleotide sequence ID" value="NZ_JBHTBQ010000044.1"/>
</dbReference>
<keyword evidence="4" id="KW-0479">Metal-binding</keyword>
<evidence type="ECO:0000256" key="2">
    <source>
        <dbReference type="ARBA" id="ARBA00002368"/>
    </source>
</evidence>
<dbReference type="PANTHER" id="PTHR43668">
    <property type="entry name" value="ALLANTOINASE"/>
    <property type="match status" value="1"/>
</dbReference>
<dbReference type="Pfam" id="PF01979">
    <property type="entry name" value="Amidohydro_1"/>
    <property type="match status" value="1"/>
</dbReference>
<evidence type="ECO:0000256" key="3">
    <source>
        <dbReference type="ARBA" id="ARBA00010286"/>
    </source>
</evidence>
<dbReference type="SUPFAM" id="SSF51556">
    <property type="entry name" value="Metallo-dependent hydrolases"/>
    <property type="match status" value="1"/>
</dbReference>
<evidence type="ECO:0000313" key="8">
    <source>
        <dbReference type="Proteomes" id="UP001596473"/>
    </source>
</evidence>
<dbReference type="InterPro" id="IPR011059">
    <property type="entry name" value="Metal-dep_hydrolase_composite"/>
</dbReference>
<comment type="cofactor">
    <cofactor evidence="1">
        <name>Zn(2+)</name>
        <dbReference type="ChEBI" id="CHEBI:29105"/>
    </cofactor>
</comment>
<evidence type="ECO:0000313" key="7">
    <source>
        <dbReference type="EMBL" id="MFC7421725.1"/>
    </source>
</evidence>
<feature type="domain" description="Amidohydrolase-related" evidence="6">
    <location>
        <begin position="51"/>
        <end position="125"/>
    </location>
</feature>
<dbReference type="NCBIfam" id="NF006688">
    <property type="entry name" value="PRK09236.1"/>
    <property type="match status" value="1"/>
</dbReference>
<dbReference type="EC" id="3.5.2.3" evidence="7"/>
<comment type="function">
    <text evidence="2">Catalyzes the reversible cyclization of carbamoyl aspartate to dihydroorotate.</text>
</comment>
<dbReference type="Gene3D" id="2.30.40.10">
    <property type="entry name" value="Urease, subunit C, domain 1"/>
    <property type="match status" value="1"/>
</dbReference>
<keyword evidence="5 7" id="KW-0378">Hydrolase</keyword>